<dbReference type="Proteomes" id="UP000033101">
    <property type="component" value="Chromosome"/>
</dbReference>
<protein>
    <submittedName>
        <fullName evidence="1">Uncharacterized protein</fullName>
    </submittedName>
</protein>
<proteinExistence type="predicted"/>
<evidence type="ECO:0000313" key="1">
    <source>
        <dbReference type="EMBL" id="AKB79023.1"/>
    </source>
</evidence>
<keyword evidence="2" id="KW-1185">Reference proteome</keyword>
<dbReference type="HOGENOM" id="CLU_2392904_0_0_2"/>
<accession>A0A0E3SH57</accession>
<dbReference type="RefSeq" id="WP_048140386.1">
    <property type="nucleotide sequence ID" value="NZ_CP009516.1"/>
</dbReference>
<dbReference type="STRING" id="1434110.MSHOH_2540"/>
<dbReference type="KEGG" id="mhor:MSHOH_2540"/>
<reference evidence="1 2" key="1">
    <citation type="submission" date="2014-07" db="EMBL/GenBank/DDBJ databases">
        <title>Methanogenic archaea and the global carbon cycle.</title>
        <authorList>
            <person name="Henriksen J.R."/>
            <person name="Luke J."/>
            <person name="Reinhart S."/>
            <person name="Benedict M.N."/>
            <person name="Youngblut N.D."/>
            <person name="Metcalf M.E."/>
            <person name="Whitaker R.J."/>
            <person name="Metcalf W.W."/>
        </authorList>
    </citation>
    <scope>NUCLEOTIDE SEQUENCE [LARGE SCALE GENOMIC DNA]</scope>
    <source>
        <strain evidence="1 2">HB-1</strain>
    </source>
</reference>
<sequence length="93" mass="11195">METKIQNTELFNLCNDYFLSPVQDLKLKDELNECFGKIIKKELPNSEFTIVEIEIFDDKYVFKGVEIEFAEPEELYCWREIEIRNEGNLEQFF</sequence>
<dbReference type="GeneID" id="24831830"/>
<evidence type="ECO:0000313" key="2">
    <source>
        <dbReference type="Proteomes" id="UP000033101"/>
    </source>
</evidence>
<dbReference type="PATRIC" id="fig|1434110.4.peg.3267"/>
<dbReference type="EMBL" id="CP009516">
    <property type="protein sequence ID" value="AKB79023.1"/>
    <property type="molecule type" value="Genomic_DNA"/>
</dbReference>
<dbReference type="AlphaFoldDB" id="A0A0E3SH57"/>
<gene>
    <name evidence="1" type="ORF">MSHOH_2540</name>
</gene>
<organism evidence="1 2">
    <name type="scientific">Methanosarcina horonobensis HB-1 = JCM 15518</name>
    <dbReference type="NCBI Taxonomy" id="1434110"/>
    <lineage>
        <taxon>Archaea</taxon>
        <taxon>Methanobacteriati</taxon>
        <taxon>Methanobacteriota</taxon>
        <taxon>Stenosarchaea group</taxon>
        <taxon>Methanomicrobia</taxon>
        <taxon>Methanosarcinales</taxon>
        <taxon>Methanosarcinaceae</taxon>
        <taxon>Methanosarcina</taxon>
    </lineage>
</organism>
<name>A0A0E3SH57_9EURY</name>